<gene>
    <name evidence="1" type="ORF">BJX66DRAFT_318438</name>
</gene>
<reference evidence="1 2" key="1">
    <citation type="submission" date="2024-07" db="EMBL/GenBank/DDBJ databases">
        <title>Section-level genome sequencing and comparative genomics of Aspergillus sections Usti and Cavernicolus.</title>
        <authorList>
            <consortium name="Lawrence Berkeley National Laboratory"/>
            <person name="Nybo J.L."/>
            <person name="Vesth T.C."/>
            <person name="Theobald S."/>
            <person name="Frisvad J.C."/>
            <person name="Larsen T.O."/>
            <person name="Kjaerboelling I."/>
            <person name="Rothschild-Mancinelli K."/>
            <person name="Lyhne E.K."/>
            <person name="Kogle M.E."/>
            <person name="Barry K."/>
            <person name="Clum A."/>
            <person name="Na H."/>
            <person name="Ledsgaard L."/>
            <person name="Lin J."/>
            <person name="Lipzen A."/>
            <person name="Kuo A."/>
            <person name="Riley R."/>
            <person name="Mondo S."/>
            <person name="Labutti K."/>
            <person name="Haridas S."/>
            <person name="Pangalinan J."/>
            <person name="Salamov A.A."/>
            <person name="Simmons B.A."/>
            <person name="Magnuson J.K."/>
            <person name="Chen J."/>
            <person name="Drula E."/>
            <person name="Henrissat B."/>
            <person name="Wiebenga A."/>
            <person name="Lubbers R.J."/>
            <person name="Gomes A.C."/>
            <person name="Makela M.R."/>
            <person name="Stajich J."/>
            <person name="Grigoriev I.V."/>
            <person name="Mortensen U.H."/>
            <person name="De Vries R.P."/>
            <person name="Baker S.E."/>
            <person name="Andersen M.R."/>
        </authorList>
    </citation>
    <scope>NUCLEOTIDE SEQUENCE [LARGE SCALE GENOMIC DNA]</scope>
    <source>
        <strain evidence="1 2">CBS 209.92</strain>
    </source>
</reference>
<proteinExistence type="predicted"/>
<accession>A0ABR4FJR0</accession>
<organism evidence="1 2">
    <name type="scientific">Aspergillus keveii</name>
    <dbReference type="NCBI Taxonomy" id="714993"/>
    <lineage>
        <taxon>Eukaryota</taxon>
        <taxon>Fungi</taxon>
        <taxon>Dikarya</taxon>
        <taxon>Ascomycota</taxon>
        <taxon>Pezizomycotina</taxon>
        <taxon>Eurotiomycetes</taxon>
        <taxon>Eurotiomycetidae</taxon>
        <taxon>Eurotiales</taxon>
        <taxon>Aspergillaceae</taxon>
        <taxon>Aspergillus</taxon>
        <taxon>Aspergillus subgen. Nidulantes</taxon>
    </lineage>
</organism>
<comment type="caution">
    <text evidence="1">The sequence shown here is derived from an EMBL/GenBank/DDBJ whole genome shotgun (WGS) entry which is preliminary data.</text>
</comment>
<evidence type="ECO:0000313" key="1">
    <source>
        <dbReference type="EMBL" id="KAL2783486.1"/>
    </source>
</evidence>
<keyword evidence="2" id="KW-1185">Reference proteome</keyword>
<sequence length="341" mass="40077">MPHGHCTTPQLPGTFCASPTLSKQVSNPMEPVRLKSDDEIPGWGYLPAEQYLIRHWNPAPSPESPDQQRERLLEEFLALEEIPEELDPTRFGTRPFEHDPQARTPTEEEIASILRPWRSDLMRLRAWKLWKQGANDDQPVLLRTYYDPNDDERVEHWKNIGDYWAEQTYWSFLDDPKLFDFGGSTVVDWRRVLHVLPELCKPADQYSRRISPQWLCGFWIRFKEGLDTVKRAYPTRWRNDLNLLLTENDAAISLLYFLSTSQMLIADRECFQTDRFLLVLLDAKQNVTLQCRLEITEDRLDCLSTEWGLREHPMEFEDEVTIGSAYLVDGELGKDLYQWTK</sequence>
<protein>
    <submittedName>
        <fullName evidence="1">Uncharacterized protein</fullName>
    </submittedName>
</protein>
<name>A0ABR4FJR0_9EURO</name>
<dbReference type="EMBL" id="JBFTWV010000232">
    <property type="protein sequence ID" value="KAL2783486.1"/>
    <property type="molecule type" value="Genomic_DNA"/>
</dbReference>
<dbReference type="Proteomes" id="UP001610563">
    <property type="component" value="Unassembled WGS sequence"/>
</dbReference>
<evidence type="ECO:0000313" key="2">
    <source>
        <dbReference type="Proteomes" id="UP001610563"/>
    </source>
</evidence>